<dbReference type="EMBL" id="AEWY01000007">
    <property type="protein sequence ID" value="EGC22105.1"/>
    <property type="molecule type" value="Genomic_DNA"/>
</dbReference>
<evidence type="ECO:0000313" key="1">
    <source>
        <dbReference type="EMBL" id="EGC22105.1"/>
    </source>
</evidence>
<protein>
    <recommendedName>
        <fullName evidence="3">Histidine kinase/HSP90-like ATPase domain-containing protein</fullName>
    </recommendedName>
</protein>
<accession>F0FF40</accession>
<dbReference type="Proteomes" id="UP000004185">
    <property type="component" value="Unassembled WGS sequence"/>
</dbReference>
<dbReference type="SUPFAM" id="SSF55874">
    <property type="entry name" value="ATPase domain of HSP90 chaperone/DNA topoisomerase II/histidine kinase"/>
    <property type="match status" value="1"/>
</dbReference>
<dbReference type="Gene3D" id="3.30.565.10">
    <property type="entry name" value="Histidine kinase-like ATPase, C-terminal domain"/>
    <property type="match status" value="1"/>
</dbReference>
<comment type="caution">
    <text evidence="1">The sequence shown here is derived from an EMBL/GenBank/DDBJ whole genome shotgun (WGS) entry which is preliminary data.</text>
</comment>
<evidence type="ECO:0000313" key="2">
    <source>
        <dbReference type="Proteomes" id="UP000004185"/>
    </source>
</evidence>
<reference evidence="1 2" key="1">
    <citation type="submission" date="2011-01" db="EMBL/GenBank/DDBJ databases">
        <authorList>
            <person name="Muzny D."/>
            <person name="Qin X."/>
            <person name="Deng J."/>
            <person name="Jiang H."/>
            <person name="Liu Y."/>
            <person name="Qu J."/>
            <person name="Song X.-Z."/>
            <person name="Zhang L."/>
            <person name="Thornton R."/>
            <person name="Coyle M."/>
            <person name="Francisco L."/>
            <person name="Jackson L."/>
            <person name="Javaid M."/>
            <person name="Korchina V."/>
            <person name="Kovar C."/>
            <person name="Mata R."/>
            <person name="Mathew T."/>
            <person name="Ngo R."/>
            <person name="Nguyen L."/>
            <person name="Nguyen N."/>
            <person name="Okwuonu G."/>
            <person name="Ongeri F."/>
            <person name="Pham C."/>
            <person name="Simmons D."/>
            <person name="Wilczek-Boney K."/>
            <person name="Hale W."/>
            <person name="Jakkamsetti A."/>
            <person name="Pham P."/>
            <person name="Ruth R."/>
            <person name="San Lucas F."/>
            <person name="Warren J."/>
            <person name="Zhang J."/>
            <person name="Zhao Z."/>
            <person name="Zhou C."/>
            <person name="Zhu D."/>
            <person name="Lee S."/>
            <person name="Bess C."/>
            <person name="Blankenburg K."/>
            <person name="Forbes L."/>
            <person name="Fu Q."/>
            <person name="Gubbala S."/>
            <person name="Hirani K."/>
            <person name="Jayaseelan J.C."/>
            <person name="Lara F."/>
            <person name="Munidasa M."/>
            <person name="Palculict T."/>
            <person name="Patil S."/>
            <person name="Pu L.-L."/>
            <person name="Saada N."/>
            <person name="Tang L."/>
            <person name="Weissenberger G."/>
            <person name="Zhu Y."/>
            <person name="Hemphill L."/>
            <person name="Shang Y."/>
            <person name="Youmans B."/>
            <person name="Ayvaz T."/>
            <person name="Ross M."/>
            <person name="Santibanez J."/>
            <person name="Aqrawi P."/>
            <person name="Gross S."/>
            <person name="Joshi V."/>
            <person name="Fowler G."/>
            <person name="Nazareth L."/>
            <person name="Reid J."/>
            <person name="Worley K."/>
            <person name="Petrosino J."/>
            <person name="Highlander S."/>
            <person name="Gibbs R."/>
        </authorList>
    </citation>
    <scope>NUCLEOTIDE SEQUENCE [LARGE SCALE GENOMIC DNA]</scope>
    <source>
        <strain evidence="1 2">SK353</strain>
    </source>
</reference>
<name>F0FF40_STRSA</name>
<dbReference type="HOGENOM" id="CLU_2848106_0_0_9"/>
<organism evidence="1 2">
    <name type="scientific">Streptococcus sanguinis SK353</name>
    <dbReference type="NCBI Taxonomy" id="888815"/>
    <lineage>
        <taxon>Bacteria</taxon>
        <taxon>Bacillati</taxon>
        <taxon>Bacillota</taxon>
        <taxon>Bacilli</taxon>
        <taxon>Lactobacillales</taxon>
        <taxon>Streptococcaceae</taxon>
        <taxon>Streptococcus</taxon>
    </lineage>
</organism>
<evidence type="ECO:0008006" key="3">
    <source>
        <dbReference type="Google" id="ProtNLM"/>
    </source>
</evidence>
<gene>
    <name evidence="1" type="ORF">HMPREF9388_1322</name>
</gene>
<sequence length="65" mass="7330">MQVGLKNDIITLKVLDNGSGYNQEHTFENHLGLLLVERFVQGKLFGTLSIRSDHEGTATTIRFKK</sequence>
<dbReference type="InterPro" id="IPR036890">
    <property type="entry name" value="HATPase_C_sf"/>
</dbReference>
<proteinExistence type="predicted"/>
<dbReference type="PATRIC" id="fig|888815.3.peg.1296"/>
<dbReference type="AlphaFoldDB" id="F0FF40"/>